<accession>A0A1H7HQD0</accession>
<dbReference type="EMBL" id="FOAZ01000002">
    <property type="protein sequence ID" value="SEK52583.1"/>
    <property type="molecule type" value="Genomic_DNA"/>
</dbReference>
<dbReference type="AlphaFoldDB" id="A0A1H7HQD0"/>
<reference evidence="4" key="1">
    <citation type="submission" date="2016-10" db="EMBL/GenBank/DDBJ databases">
        <authorList>
            <person name="Varghese N."/>
        </authorList>
    </citation>
    <scope>NUCLEOTIDE SEQUENCE [LARGE SCALE GENOMIC DNA]</scope>
    <source>
        <strain evidence="4">DSM 45096 / BCRC 16803 / CGMCC 4.1857 / CIP 109030 / JCM 12277 / KCTC 19219 / NBRC 100920 / 33214</strain>
    </source>
</reference>
<organism evidence="3 4">
    <name type="scientific">Streptacidiphilus jiangxiensis</name>
    <dbReference type="NCBI Taxonomy" id="235985"/>
    <lineage>
        <taxon>Bacteria</taxon>
        <taxon>Bacillati</taxon>
        <taxon>Actinomycetota</taxon>
        <taxon>Actinomycetes</taxon>
        <taxon>Kitasatosporales</taxon>
        <taxon>Streptomycetaceae</taxon>
        <taxon>Streptacidiphilus</taxon>
    </lineage>
</organism>
<protein>
    <submittedName>
        <fullName evidence="3">Uncharacterized protein</fullName>
    </submittedName>
</protein>
<evidence type="ECO:0000256" key="2">
    <source>
        <dbReference type="SAM" id="Phobius"/>
    </source>
</evidence>
<keyword evidence="2" id="KW-0812">Transmembrane</keyword>
<feature type="region of interest" description="Disordered" evidence="1">
    <location>
        <begin position="75"/>
        <end position="97"/>
    </location>
</feature>
<sequence length="273" mass="27853">MTDYTVRDLMDKALEGLRPPNEDITDVVLAKATRRQHRRRATALAGTSAGLALVAGLAVLLPHQAQGAAGVGAAAGATARPGPTSTTQAATPPRPAQDAAALVASLLPPGIGTVTKIKDLAPTPLPPGMKKPKNFATSPLDGTYVITKDGRAAALIISSYDPKAVPAQSPFGPFDAGACHDDPASWNCAVTTLPGGATLVEETEPPGAWGAHAGTVNTAGLSYPSRWTISVIAVGGTKGLRPGQTFGAPWGPPPLTRAQLAAFVESPAWTQVR</sequence>
<dbReference type="RefSeq" id="WP_143094164.1">
    <property type="nucleotide sequence ID" value="NZ_BBPN01000033.1"/>
</dbReference>
<feature type="transmembrane region" description="Helical" evidence="2">
    <location>
        <begin position="41"/>
        <end position="61"/>
    </location>
</feature>
<dbReference type="OrthoDB" id="3851619at2"/>
<evidence type="ECO:0000256" key="1">
    <source>
        <dbReference type="SAM" id="MobiDB-lite"/>
    </source>
</evidence>
<keyword evidence="2" id="KW-1133">Transmembrane helix</keyword>
<dbReference type="Proteomes" id="UP000183015">
    <property type="component" value="Unassembled WGS sequence"/>
</dbReference>
<evidence type="ECO:0000313" key="3">
    <source>
        <dbReference type="EMBL" id="SEK52583.1"/>
    </source>
</evidence>
<keyword evidence="2" id="KW-0472">Membrane</keyword>
<keyword evidence="4" id="KW-1185">Reference proteome</keyword>
<gene>
    <name evidence="3" type="ORF">SAMN05414137_102313</name>
</gene>
<evidence type="ECO:0000313" key="4">
    <source>
        <dbReference type="Proteomes" id="UP000183015"/>
    </source>
</evidence>
<dbReference type="eggNOG" id="ENOG5031VP0">
    <property type="taxonomic scope" value="Bacteria"/>
</dbReference>
<proteinExistence type="predicted"/>
<dbReference type="STRING" id="235985.SAMN05414137_102313"/>
<name>A0A1H7HQD0_STRJI</name>